<dbReference type="PANTHER" id="PTHR31025">
    <property type="entry name" value="SI:CH211-196P9.1-RELATED"/>
    <property type="match status" value="1"/>
</dbReference>
<organism evidence="1 2">
    <name type="scientific">Brassicogethes aeneus</name>
    <name type="common">Rape pollen beetle</name>
    <name type="synonym">Meligethes aeneus</name>
    <dbReference type="NCBI Taxonomy" id="1431903"/>
    <lineage>
        <taxon>Eukaryota</taxon>
        <taxon>Metazoa</taxon>
        <taxon>Ecdysozoa</taxon>
        <taxon>Arthropoda</taxon>
        <taxon>Hexapoda</taxon>
        <taxon>Insecta</taxon>
        <taxon>Pterygota</taxon>
        <taxon>Neoptera</taxon>
        <taxon>Endopterygota</taxon>
        <taxon>Coleoptera</taxon>
        <taxon>Polyphaga</taxon>
        <taxon>Cucujiformia</taxon>
        <taxon>Nitidulidae</taxon>
        <taxon>Meligethinae</taxon>
        <taxon>Brassicogethes</taxon>
    </lineage>
</organism>
<dbReference type="CDD" id="cd09487">
    <property type="entry name" value="SAM_superfamily"/>
    <property type="match status" value="1"/>
</dbReference>
<reference evidence="1" key="1">
    <citation type="submission" date="2021-12" db="EMBL/GenBank/DDBJ databases">
        <authorList>
            <person name="King R."/>
        </authorList>
    </citation>
    <scope>NUCLEOTIDE SEQUENCE</scope>
</reference>
<dbReference type="Proteomes" id="UP001154078">
    <property type="component" value="Chromosome 8"/>
</dbReference>
<dbReference type="Gene3D" id="1.10.150.50">
    <property type="entry name" value="Transcription Factor, Ets-1"/>
    <property type="match status" value="1"/>
</dbReference>
<name>A0A9P0BET3_BRAAE</name>
<accession>A0A9P0BET3</accession>
<dbReference type="PANTHER" id="PTHR31025:SF9">
    <property type="entry name" value="SI:DKEY-286J15.1"/>
    <property type="match status" value="1"/>
</dbReference>
<dbReference type="OrthoDB" id="6780164at2759"/>
<gene>
    <name evidence="1" type="ORF">MELIAE_LOCUS11051</name>
</gene>
<evidence type="ECO:0008006" key="3">
    <source>
        <dbReference type="Google" id="ProtNLM"/>
    </source>
</evidence>
<proteinExistence type="predicted"/>
<evidence type="ECO:0000313" key="1">
    <source>
        <dbReference type="EMBL" id="CAH0561713.1"/>
    </source>
</evidence>
<sequence length="515" mass="60063">MEEMEEFLKEHELENYIETFKENDVTLEIAKKLSPNEIKELIPSIGKRQVFTSALKEVTLNEFIVGDSNFLVETNKDGSTISLDTIESIQLQGDLAVVNEHRNIAFCGIENFEIPTLPDFDLKTLLDTTPLGLTVINYYKKNQRLNNSKRRILVDIITKKIFNFIVKHRMTHGDYNLISAKILLLFPKECMGTYYVPAVGKKRSLTNKSIIAKGKLVDKVRNLLRLNRDINSDIEKNTETPETSSNSLNYNVKELDKSWLEIRSEPRTEVISKWQNTVILRRRRKYNDVQEFLNDWPVLKNISNVNELIYMDFDELFPNLGLNLRLNWFFFMDKILSMKKLNVKDQYSLNLLELLEDSTEDTAVAIHLNLLPILIPPKGRTCFKNKNWKFSGGEVLESFLLHSVTVTETTQLIEKHNRQVFEKKGIFQPFILIEGQSLREIKNIFVVAGDKKFQFDSLITALDFNFKLFHVGNFHYPIESEYLWLMIQKCVYSFDTEHDKVIPYILDIIQAIKEN</sequence>
<evidence type="ECO:0000313" key="2">
    <source>
        <dbReference type="Proteomes" id="UP001154078"/>
    </source>
</evidence>
<dbReference type="EMBL" id="OV121139">
    <property type="protein sequence ID" value="CAH0561713.1"/>
    <property type="molecule type" value="Genomic_DNA"/>
</dbReference>
<keyword evidence="2" id="KW-1185">Reference proteome</keyword>
<protein>
    <recommendedName>
        <fullName evidence="3">SAM domain-containing protein</fullName>
    </recommendedName>
</protein>
<dbReference type="AlphaFoldDB" id="A0A9P0BET3"/>
<dbReference type="InterPro" id="IPR013761">
    <property type="entry name" value="SAM/pointed_sf"/>
</dbReference>